<feature type="transmembrane region" description="Helical" evidence="6">
    <location>
        <begin position="362"/>
        <end position="383"/>
    </location>
</feature>
<keyword evidence="3 6" id="KW-1133">Transmembrane helix</keyword>
<evidence type="ECO:0000313" key="8">
    <source>
        <dbReference type="EMBL" id="CAG8961789.1"/>
    </source>
</evidence>
<protein>
    <recommendedName>
        <fullName evidence="7">Major facilitator superfamily (MFS) profile domain-containing protein</fullName>
    </recommendedName>
</protein>
<dbReference type="OrthoDB" id="6770063at2759"/>
<evidence type="ECO:0000256" key="1">
    <source>
        <dbReference type="ARBA" id="ARBA00004141"/>
    </source>
</evidence>
<gene>
    <name evidence="8" type="ORF">HYFRA_00006332</name>
</gene>
<dbReference type="InterPro" id="IPR020846">
    <property type="entry name" value="MFS_dom"/>
</dbReference>
<evidence type="ECO:0000259" key="7">
    <source>
        <dbReference type="PROSITE" id="PS50850"/>
    </source>
</evidence>
<dbReference type="Gene3D" id="1.20.1250.20">
    <property type="entry name" value="MFS general substrate transporter like domains"/>
    <property type="match status" value="1"/>
</dbReference>
<sequence>MASSSSTDKHAPTENTPLIQPQNDYQSHILPRKRLLIVFPALALVHFTSFLDQTAITTSIPAIAAGLKTGPSTSWIGASFLMTSVSIQLINGRFSDIFGRKPCLITALLVMGLGNLLSGFARTPAVLYITRAFSGFGAGALNGLIQITISDITALEHRGYYFGIMGIAVAFGNGLGPVVGGALTQNTSWRWAFWFICPLTALAVTYLWFVLPQSESPENVWKKIRSVDWLGVVTNMTAICLILIPLSRGGTPDVWKSKTNIIMLVAGCLLFCVFIFLEFRVVKFPIVPKRLFTYGRSTNILLAMNLFIGWLFWGNLFYIPLYLQSVRGWSPTMAGLFILPLVIAHGITSGLSGIIISRLGHYVSVISVGTALWALGAGAKVTYHRTTPIWQILTFGVFEGVGVGVCLQPVLVGILAGSDKIDRAGITSVRNFLRDIGAATGITVSGAILNTILQNGLQHRFTPEFISEITSSIGKLSHLHLTPEDQELISRVYMEGIHGVFMSFAVLAVVLFVVTFLIEDYGLRSREEVLEEVE</sequence>
<evidence type="ECO:0000256" key="4">
    <source>
        <dbReference type="ARBA" id="ARBA00023136"/>
    </source>
</evidence>
<dbReference type="PANTHER" id="PTHR23501:SF78">
    <property type="entry name" value="MAJOR FACILITATOR SUPERFAMILY (MFS) PROFILE DOMAIN-CONTAINING PROTEIN-RELATED"/>
    <property type="match status" value="1"/>
</dbReference>
<feature type="transmembrane region" description="Helical" evidence="6">
    <location>
        <begin position="389"/>
        <end position="415"/>
    </location>
</feature>
<dbReference type="PRINTS" id="PR01036">
    <property type="entry name" value="TCRTETB"/>
</dbReference>
<feature type="region of interest" description="Disordered" evidence="5">
    <location>
        <begin position="1"/>
        <end position="22"/>
    </location>
</feature>
<dbReference type="GO" id="GO:0005886">
    <property type="term" value="C:plasma membrane"/>
    <property type="evidence" value="ECO:0007669"/>
    <property type="project" value="TreeGrafter"/>
</dbReference>
<feature type="transmembrane region" description="Helical" evidence="6">
    <location>
        <begin position="497"/>
        <end position="518"/>
    </location>
</feature>
<comment type="subcellular location">
    <subcellularLocation>
        <location evidence="1">Membrane</location>
        <topology evidence="1">Multi-pass membrane protein</topology>
    </subcellularLocation>
</comment>
<feature type="transmembrane region" description="Helical" evidence="6">
    <location>
        <begin position="259"/>
        <end position="279"/>
    </location>
</feature>
<feature type="transmembrane region" description="Helical" evidence="6">
    <location>
        <begin position="35"/>
        <end position="52"/>
    </location>
</feature>
<dbReference type="PROSITE" id="PS50850">
    <property type="entry name" value="MFS"/>
    <property type="match status" value="1"/>
</dbReference>
<organism evidence="8 9">
    <name type="scientific">Hymenoscyphus fraxineus</name>
    <dbReference type="NCBI Taxonomy" id="746836"/>
    <lineage>
        <taxon>Eukaryota</taxon>
        <taxon>Fungi</taxon>
        <taxon>Dikarya</taxon>
        <taxon>Ascomycota</taxon>
        <taxon>Pezizomycotina</taxon>
        <taxon>Leotiomycetes</taxon>
        <taxon>Helotiales</taxon>
        <taxon>Helotiaceae</taxon>
        <taxon>Hymenoscyphus</taxon>
    </lineage>
</organism>
<dbReference type="SUPFAM" id="SSF103473">
    <property type="entry name" value="MFS general substrate transporter"/>
    <property type="match status" value="1"/>
</dbReference>
<keyword evidence="9" id="KW-1185">Reference proteome</keyword>
<dbReference type="InterPro" id="IPR036259">
    <property type="entry name" value="MFS_trans_sf"/>
</dbReference>
<keyword evidence="4 6" id="KW-0472">Membrane</keyword>
<keyword evidence="2 6" id="KW-0812">Transmembrane</keyword>
<feature type="compositionally biased region" description="Polar residues" evidence="5">
    <location>
        <begin position="13"/>
        <end position="22"/>
    </location>
</feature>
<reference evidence="8" key="1">
    <citation type="submission" date="2021-07" db="EMBL/GenBank/DDBJ databases">
        <authorList>
            <person name="Durling M."/>
        </authorList>
    </citation>
    <scope>NUCLEOTIDE SEQUENCE</scope>
</reference>
<evidence type="ECO:0000256" key="6">
    <source>
        <dbReference type="SAM" id="Phobius"/>
    </source>
</evidence>
<feature type="transmembrane region" description="Helical" evidence="6">
    <location>
        <begin position="333"/>
        <end position="355"/>
    </location>
</feature>
<dbReference type="Gene3D" id="1.20.1720.10">
    <property type="entry name" value="Multidrug resistance protein D"/>
    <property type="match status" value="1"/>
</dbReference>
<accession>A0A9N9PPB1</accession>
<feature type="transmembrane region" description="Helical" evidence="6">
    <location>
        <begin position="229"/>
        <end position="247"/>
    </location>
</feature>
<feature type="domain" description="Major facilitator superfamily (MFS) profile" evidence="7">
    <location>
        <begin position="38"/>
        <end position="523"/>
    </location>
</feature>
<feature type="transmembrane region" description="Helical" evidence="6">
    <location>
        <begin position="191"/>
        <end position="209"/>
    </location>
</feature>
<evidence type="ECO:0000256" key="2">
    <source>
        <dbReference type="ARBA" id="ARBA00022692"/>
    </source>
</evidence>
<feature type="transmembrane region" description="Helical" evidence="6">
    <location>
        <begin position="159"/>
        <end position="179"/>
    </location>
</feature>
<feature type="transmembrane region" description="Helical" evidence="6">
    <location>
        <begin position="300"/>
        <end position="321"/>
    </location>
</feature>
<dbReference type="GO" id="GO:0022857">
    <property type="term" value="F:transmembrane transporter activity"/>
    <property type="evidence" value="ECO:0007669"/>
    <property type="project" value="InterPro"/>
</dbReference>
<dbReference type="AlphaFoldDB" id="A0A9N9PPB1"/>
<evidence type="ECO:0000313" key="9">
    <source>
        <dbReference type="Proteomes" id="UP000696280"/>
    </source>
</evidence>
<feature type="transmembrane region" description="Helical" evidence="6">
    <location>
        <begin position="103"/>
        <end position="121"/>
    </location>
</feature>
<evidence type="ECO:0000256" key="3">
    <source>
        <dbReference type="ARBA" id="ARBA00022989"/>
    </source>
</evidence>
<evidence type="ECO:0000256" key="5">
    <source>
        <dbReference type="SAM" id="MobiDB-lite"/>
    </source>
</evidence>
<dbReference type="InterPro" id="IPR011701">
    <property type="entry name" value="MFS"/>
</dbReference>
<name>A0A9N9PPB1_9HELO</name>
<dbReference type="PANTHER" id="PTHR23501">
    <property type="entry name" value="MAJOR FACILITATOR SUPERFAMILY"/>
    <property type="match status" value="1"/>
</dbReference>
<comment type="caution">
    <text evidence="8">The sequence shown here is derived from an EMBL/GenBank/DDBJ whole genome shotgun (WGS) entry which is preliminary data.</text>
</comment>
<proteinExistence type="predicted"/>
<dbReference type="EMBL" id="CAJVRL010000115">
    <property type="protein sequence ID" value="CAG8961789.1"/>
    <property type="molecule type" value="Genomic_DNA"/>
</dbReference>
<dbReference type="Pfam" id="PF07690">
    <property type="entry name" value="MFS_1"/>
    <property type="match status" value="1"/>
</dbReference>
<dbReference type="Proteomes" id="UP000696280">
    <property type="component" value="Unassembled WGS sequence"/>
</dbReference>
<feature type="transmembrane region" description="Helical" evidence="6">
    <location>
        <begin position="72"/>
        <end position="91"/>
    </location>
</feature>
<feature type="transmembrane region" description="Helical" evidence="6">
    <location>
        <begin position="127"/>
        <end position="147"/>
    </location>
</feature>